<comment type="caution">
    <text evidence="1">The sequence shown here is derived from an EMBL/GenBank/DDBJ whole genome shotgun (WGS) entry which is preliminary data.</text>
</comment>
<accession>A0A318JFM9</accession>
<proteinExistence type="predicted"/>
<dbReference type="RefSeq" id="WP_110313338.1">
    <property type="nucleotide sequence ID" value="NZ_QJKC01000008.1"/>
</dbReference>
<organism evidence="1 2">
    <name type="scientific">Aquitalea magnusonii</name>
    <dbReference type="NCBI Taxonomy" id="332411"/>
    <lineage>
        <taxon>Bacteria</taxon>
        <taxon>Pseudomonadati</taxon>
        <taxon>Pseudomonadota</taxon>
        <taxon>Betaproteobacteria</taxon>
        <taxon>Neisseriales</taxon>
        <taxon>Chromobacteriaceae</taxon>
        <taxon>Aquitalea</taxon>
    </lineage>
</organism>
<reference evidence="1 2" key="1">
    <citation type="submission" date="2018-05" db="EMBL/GenBank/DDBJ databases">
        <title>Genomic Encyclopedia of Type Strains, Phase IV (KMG-IV): sequencing the most valuable type-strain genomes for metagenomic binning, comparative biology and taxonomic classification.</title>
        <authorList>
            <person name="Goeker M."/>
        </authorList>
    </citation>
    <scope>NUCLEOTIDE SEQUENCE [LARGE SCALE GENOMIC DNA]</scope>
    <source>
        <strain evidence="1 2">DSM 25134</strain>
    </source>
</reference>
<dbReference type="Proteomes" id="UP000248395">
    <property type="component" value="Unassembled WGS sequence"/>
</dbReference>
<keyword evidence="2" id="KW-1185">Reference proteome</keyword>
<dbReference type="EMBL" id="QJKC01000008">
    <property type="protein sequence ID" value="PXX47938.1"/>
    <property type="molecule type" value="Genomic_DNA"/>
</dbReference>
<name>A0A318JFM9_9NEIS</name>
<evidence type="ECO:0000313" key="1">
    <source>
        <dbReference type="EMBL" id="PXX47938.1"/>
    </source>
</evidence>
<evidence type="ECO:0000313" key="2">
    <source>
        <dbReference type="Proteomes" id="UP000248395"/>
    </source>
</evidence>
<dbReference type="AlphaFoldDB" id="A0A318JFM9"/>
<gene>
    <name evidence="1" type="ORF">DFR38_10824</name>
</gene>
<sequence>MFQPQGSAPHLHWLSQRLQARSLLRAAGARPAWLPGDWQGFAGESCWLDLAADDSHHLLQRAGHCQQHGIALLEVCGQWLPQGEQFGFMLLCGGELTATSEARSWLDCAAPLAGGWLHCGPPGSARYTLHVINAMRHAWQLALQQLPANGQPCSINWEALMQQQSELADKLYLLSAGYLQRQGIEAAACSASEARHNFALPVAAQSHFAANLAILIVLAMQQRDTLHSMLQQVFATLQQP</sequence>
<dbReference type="OrthoDB" id="8590981at2"/>
<protein>
    <submittedName>
        <fullName evidence="1">Uncharacterized protein</fullName>
    </submittedName>
</protein>